<dbReference type="OrthoDB" id="5239226at2759"/>
<proteinExistence type="predicted"/>
<evidence type="ECO:0000313" key="12">
    <source>
        <dbReference type="Proteomes" id="UP000562929"/>
    </source>
</evidence>
<keyword evidence="8" id="KW-0175">Coiled coil</keyword>
<dbReference type="GO" id="GO:0008270">
    <property type="term" value="F:zinc ion binding"/>
    <property type="evidence" value="ECO:0007669"/>
    <property type="project" value="InterPro"/>
</dbReference>
<dbReference type="PANTHER" id="PTHR31313:SF4">
    <property type="entry name" value="CONIDIAL DEVELOPMENT PROTEIN FLUFFY"/>
    <property type="match status" value="1"/>
</dbReference>
<keyword evidence="7" id="KW-0539">Nucleus</keyword>
<dbReference type="AlphaFoldDB" id="A0A8H4Q799"/>
<dbReference type="EMBL" id="JAACLJ010000003">
    <property type="protein sequence ID" value="KAF4589117.1"/>
    <property type="molecule type" value="Genomic_DNA"/>
</dbReference>
<feature type="coiled-coil region" evidence="8">
    <location>
        <begin position="26"/>
        <end position="53"/>
    </location>
</feature>
<dbReference type="Pfam" id="PF04082">
    <property type="entry name" value="Fungal_trans"/>
    <property type="match status" value="1"/>
</dbReference>
<evidence type="ECO:0000313" key="11">
    <source>
        <dbReference type="EMBL" id="KAF4589117.1"/>
    </source>
</evidence>
<evidence type="ECO:0000256" key="1">
    <source>
        <dbReference type="ARBA" id="ARBA00004123"/>
    </source>
</evidence>
<reference evidence="11 12" key="1">
    <citation type="journal article" date="2020" name="G3 (Bethesda)">
        <title>Genetic Underpinnings of Host Manipulation by Ophiocordyceps as Revealed by Comparative Transcriptomics.</title>
        <authorList>
            <person name="Will I."/>
            <person name="Das B."/>
            <person name="Trinh T."/>
            <person name="Brachmann A."/>
            <person name="Ohm R.A."/>
            <person name="de Bekker C."/>
        </authorList>
    </citation>
    <scope>NUCLEOTIDE SEQUENCE [LARGE SCALE GENOMIC DNA]</scope>
    <source>
        <strain evidence="11 12">EC05</strain>
    </source>
</reference>
<dbReference type="Gene3D" id="4.10.240.10">
    <property type="entry name" value="Zn(2)-C6 fungal-type DNA-binding domain"/>
    <property type="match status" value="1"/>
</dbReference>
<keyword evidence="4" id="KW-0805">Transcription regulation</keyword>
<dbReference type="CDD" id="cd00067">
    <property type="entry name" value="GAL4"/>
    <property type="match status" value="1"/>
</dbReference>
<evidence type="ECO:0000256" key="3">
    <source>
        <dbReference type="ARBA" id="ARBA00022833"/>
    </source>
</evidence>
<gene>
    <name evidence="11" type="ORF">GQ602_003006</name>
</gene>
<feature type="domain" description="Xylanolytic transcriptional activator regulatory" evidence="10">
    <location>
        <begin position="155"/>
        <end position="257"/>
    </location>
</feature>
<feature type="compositionally biased region" description="Basic and acidic residues" evidence="9">
    <location>
        <begin position="493"/>
        <end position="503"/>
    </location>
</feature>
<organism evidence="11 12">
    <name type="scientific">Ophiocordyceps camponoti-floridani</name>
    <dbReference type="NCBI Taxonomy" id="2030778"/>
    <lineage>
        <taxon>Eukaryota</taxon>
        <taxon>Fungi</taxon>
        <taxon>Dikarya</taxon>
        <taxon>Ascomycota</taxon>
        <taxon>Pezizomycotina</taxon>
        <taxon>Sordariomycetes</taxon>
        <taxon>Hypocreomycetidae</taxon>
        <taxon>Hypocreales</taxon>
        <taxon>Ophiocordycipitaceae</taxon>
        <taxon>Ophiocordyceps</taxon>
    </lineage>
</organism>
<evidence type="ECO:0000256" key="7">
    <source>
        <dbReference type="ARBA" id="ARBA00023242"/>
    </source>
</evidence>
<dbReference type="GO" id="GO:0005634">
    <property type="term" value="C:nucleus"/>
    <property type="evidence" value="ECO:0007669"/>
    <property type="project" value="UniProtKB-SubCell"/>
</dbReference>
<sequence>MILLPKCDGQAPCRRCVEAGEQCLYDATQRESKDDLRAEIDRLKQKNEENDRTLQAILSTNEVDVNDLVANSISPDALVFHPRDNSAVDPAVCSRCQAHFPTTPARWPYGPAESEASTAPVLARSPLGPDDVDIWTRTGWTAAAVRKLLDDLHTWDYFPYCLLQRDVFLRDYYTGSTRFCSSALVNALLALATRVVNEGSDHESRPPSFRSRAFADEAESLVQHGDSPPRSLPQVQTLGILSLYRASHGDEDGAQRLARLFATHAEDLCIRTDETDDELRTARTNTYCGAVSLIRLLHLTTVRAMGLSAPCLLPPDESALAYKSCYTDDGGAVTVPADVLDSRTLQLLPVRLFQLTEWVYKLLSTAVSRDGDLDTRGLFAVYTKCLRWYEGIFSLKREGSDTPFVLFVHMYYQYCLLSLFRPFAHRFLSDSDIQPHEIYLQAANSIIELAKSYKNLFSLRRVCSFIPCFVYAVGIAGLPLPSPGAGGNSLSQHRSDGHPEFDSTSHQVTSRSTLEEAELVTATELLTEMGWTRKLGRESSINKLLPT</sequence>
<dbReference type="InterPro" id="IPR051615">
    <property type="entry name" value="Transcr_Regulatory_Elem"/>
</dbReference>
<dbReference type="InterPro" id="IPR007219">
    <property type="entry name" value="XnlR_reg_dom"/>
</dbReference>
<feature type="region of interest" description="Disordered" evidence="9">
    <location>
        <begin position="486"/>
        <end position="513"/>
    </location>
</feature>
<comment type="subcellular location">
    <subcellularLocation>
        <location evidence="1">Nucleus</location>
    </subcellularLocation>
</comment>
<protein>
    <submittedName>
        <fullName evidence="11">Nitrate assimilation regulatory protein nirA</fullName>
    </submittedName>
</protein>
<dbReference type="GO" id="GO:0003677">
    <property type="term" value="F:DNA binding"/>
    <property type="evidence" value="ECO:0007669"/>
    <property type="project" value="UniProtKB-KW"/>
</dbReference>
<name>A0A8H4Q799_9HYPO</name>
<dbReference type="CDD" id="cd12148">
    <property type="entry name" value="fungal_TF_MHR"/>
    <property type="match status" value="1"/>
</dbReference>
<keyword evidence="5" id="KW-0238">DNA-binding</keyword>
<keyword evidence="12" id="KW-1185">Reference proteome</keyword>
<evidence type="ECO:0000256" key="2">
    <source>
        <dbReference type="ARBA" id="ARBA00022723"/>
    </source>
</evidence>
<accession>A0A8H4Q799</accession>
<dbReference type="PANTHER" id="PTHR31313">
    <property type="entry name" value="TY1 ENHANCER ACTIVATOR"/>
    <property type="match status" value="1"/>
</dbReference>
<evidence type="ECO:0000256" key="4">
    <source>
        <dbReference type="ARBA" id="ARBA00023015"/>
    </source>
</evidence>
<keyword evidence="2" id="KW-0479">Metal-binding</keyword>
<dbReference type="GO" id="GO:0006351">
    <property type="term" value="P:DNA-templated transcription"/>
    <property type="evidence" value="ECO:0007669"/>
    <property type="project" value="InterPro"/>
</dbReference>
<dbReference type="InterPro" id="IPR001138">
    <property type="entry name" value="Zn2Cys6_DnaBD"/>
</dbReference>
<keyword evidence="3" id="KW-0862">Zinc</keyword>
<dbReference type="Proteomes" id="UP000562929">
    <property type="component" value="Unassembled WGS sequence"/>
</dbReference>
<evidence type="ECO:0000256" key="8">
    <source>
        <dbReference type="SAM" id="Coils"/>
    </source>
</evidence>
<keyword evidence="6" id="KW-0804">Transcription</keyword>
<dbReference type="InterPro" id="IPR036864">
    <property type="entry name" value="Zn2-C6_fun-type_DNA-bd_sf"/>
</dbReference>
<dbReference type="GO" id="GO:0000981">
    <property type="term" value="F:DNA-binding transcription factor activity, RNA polymerase II-specific"/>
    <property type="evidence" value="ECO:0007669"/>
    <property type="project" value="InterPro"/>
</dbReference>
<evidence type="ECO:0000256" key="9">
    <source>
        <dbReference type="SAM" id="MobiDB-lite"/>
    </source>
</evidence>
<comment type="caution">
    <text evidence="11">The sequence shown here is derived from an EMBL/GenBank/DDBJ whole genome shotgun (WGS) entry which is preliminary data.</text>
</comment>
<evidence type="ECO:0000256" key="5">
    <source>
        <dbReference type="ARBA" id="ARBA00023125"/>
    </source>
</evidence>
<evidence type="ECO:0000259" key="10">
    <source>
        <dbReference type="Pfam" id="PF04082"/>
    </source>
</evidence>
<evidence type="ECO:0000256" key="6">
    <source>
        <dbReference type="ARBA" id="ARBA00023163"/>
    </source>
</evidence>